<evidence type="ECO:0000259" key="1">
    <source>
        <dbReference type="SMART" id="SM00382"/>
    </source>
</evidence>
<dbReference type="Gene3D" id="3.40.50.300">
    <property type="entry name" value="P-loop containing nucleotide triphosphate hydrolases"/>
    <property type="match status" value="1"/>
</dbReference>
<reference evidence="2 3" key="1">
    <citation type="submission" date="2020-02" db="EMBL/GenBank/DDBJ databases">
        <title>Thermophilic hydrogen producing bacteria, Caloranaerobacter azorensis.</title>
        <authorList>
            <person name="Baek K."/>
        </authorList>
    </citation>
    <scope>NUCLEOTIDE SEQUENCE [LARGE SCALE GENOMIC DNA]</scope>
    <source>
        <strain evidence="2 3">T3-1</strain>
    </source>
</reference>
<keyword evidence="2" id="KW-0067">ATP-binding</keyword>
<dbReference type="GO" id="GO:0005524">
    <property type="term" value="F:ATP binding"/>
    <property type="evidence" value="ECO:0007669"/>
    <property type="project" value="UniProtKB-KW"/>
</dbReference>
<organism evidence="2 3">
    <name type="scientific">Caloranaerobacter azorensis</name>
    <dbReference type="NCBI Taxonomy" id="116090"/>
    <lineage>
        <taxon>Bacteria</taxon>
        <taxon>Bacillati</taxon>
        <taxon>Bacillota</taxon>
        <taxon>Tissierellia</taxon>
        <taxon>Tissierellales</taxon>
        <taxon>Thermohalobacteraceae</taxon>
        <taxon>Caloranaerobacter</taxon>
    </lineage>
</organism>
<dbReference type="CDD" id="cd00009">
    <property type="entry name" value="AAA"/>
    <property type="match status" value="1"/>
</dbReference>
<keyword evidence="2" id="KW-0547">Nucleotide-binding</keyword>
<name>A0A6P1YAH9_9FIRM</name>
<gene>
    <name evidence="2" type="ORF">G3A45_01365</name>
</gene>
<dbReference type="Pfam" id="PF01695">
    <property type="entry name" value="IstB_IS21"/>
    <property type="match status" value="1"/>
</dbReference>
<dbReference type="SMART" id="SM00382">
    <property type="entry name" value="AAA"/>
    <property type="match status" value="1"/>
</dbReference>
<dbReference type="SUPFAM" id="SSF52540">
    <property type="entry name" value="P-loop containing nucleoside triphosphate hydrolases"/>
    <property type="match status" value="1"/>
</dbReference>
<dbReference type="PANTHER" id="PTHR30050:SF10">
    <property type="entry name" value="PHAGE-LIKE ELEMENT PBSX PROTEIN XKDC"/>
    <property type="match status" value="1"/>
</dbReference>
<accession>A0A6P1YAH9</accession>
<evidence type="ECO:0000313" key="3">
    <source>
        <dbReference type="Proteomes" id="UP000464452"/>
    </source>
</evidence>
<evidence type="ECO:0000313" key="2">
    <source>
        <dbReference type="EMBL" id="QIB26074.1"/>
    </source>
</evidence>
<dbReference type="InterPro" id="IPR003593">
    <property type="entry name" value="AAA+_ATPase"/>
</dbReference>
<dbReference type="AlphaFoldDB" id="A0A6P1YAH9"/>
<dbReference type="GO" id="GO:0006260">
    <property type="term" value="P:DNA replication"/>
    <property type="evidence" value="ECO:0007669"/>
    <property type="project" value="TreeGrafter"/>
</dbReference>
<dbReference type="InterPro" id="IPR027417">
    <property type="entry name" value="P-loop_NTPase"/>
</dbReference>
<sequence length="299" mass="35025">MNQNQTVASESLKFIITSLEARKHGYLPKEPIPKPLKCQFCQKTLYHRGLINPKSRVVWKWLPPERCNCKKAQEYWKKYDEEQERLMLERAKEEERERFKRRIKKLLGESGIKKRFLNRTFDNFEVDDLNLEAYEIAKTYARDFENYKENGEGLYFVGSFGTGKTHLAVAIALYLINKGVPVICKTLIDLLTDIKKTFDSSQISEHEVLNIYKTVDLLVIDDLGKEPPTDWAMATFYSILNDRYENCLPTIITTNYNDKELIERLSRKSDTKTAGAIVDRLHGTCSLVEMNWKSWRTIY</sequence>
<feature type="domain" description="AAA+ ATPase" evidence="1">
    <location>
        <begin position="150"/>
        <end position="275"/>
    </location>
</feature>
<dbReference type="RefSeq" id="WP_163234254.1">
    <property type="nucleotide sequence ID" value="NZ_CP048617.1"/>
</dbReference>
<dbReference type="InterPro" id="IPR002611">
    <property type="entry name" value="IstB_ATP-bd"/>
</dbReference>
<dbReference type="Proteomes" id="UP000464452">
    <property type="component" value="Chromosome"/>
</dbReference>
<dbReference type="PANTHER" id="PTHR30050">
    <property type="entry name" value="CHROMOSOMAL REPLICATION INITIATOR PROTEIN DNAA"/>
    <property type="match status" value="1"/>
</dbReference>
<dbReference type="KEGG" id="cazo:G3A45_01365"/>
<dbReference type="EMBL" id="CP048617">
    <property type="protein sequence ID" value="QIB26074.1"/>
    <property type="molecule type" value="Genomic_DNA"/>
</dbReference>
<protein>
    <submittedName>
        <fullName evidence="2">ATP-binding protein</fullName>
    </submittedName>
</protein>
<proteinExistence type="predicted"/>